<keyword evidence="8 13" id="KW-0812">Transmembrane</keyword>
<dbReference type="GO" id="GO:0005886">
    <property type="term" value="C:plasma membrane"/>
    <property type="evidence" value="ECO:0007669"/>
    <property type="project" value="UniProtKB-SubCell"/>
</dbReference>
<evidence type="ECO:0000256" key="13">
    <source>
        <dbReference type="SAM" id="Phobius"/>
    </source>
</evidence>
<dbReference type="FunFam" id="1.20.1280.290:FF:000007">
    <property type="entry name" value="Bidirectional sugar transporter SWEET7"/>
    <property type="match status" value="1"/>
</dbReference>
<evidence type="ECO:0000256" key="8">
    <source>
        <dbReference type="ARBA" id="ARBA00022692"/>
    </source>
</evidence>
<keyword evidence="9" id="KW-0677">Repeat</keyword>
<evidence type="ECO:0000313" key="15">
    <source>
        <dbReference type="Proteomes" id="UP000694044"/>
    </source>
</evidence>
<gene>
    <name evidence="14" type="ORF">PHYPSEUDO_008754</name>
</gene>
<accession>A0A8T1VGC8</accession>
<keyword evidence="5" id="KW-0813">Transport</keyword>
<dbReference type="InterPro" id="IPR047664">
    <property type="entry name" value="SWEET"/>
</dbReference>
<dbReference type="Pfam" id="PF03083">
    <property type="entry name" value="MtN3_slv"/>
    <property type="match status" value="1"/>
</dbReference>
<organism evidence="14 15">
    <name type="scientific">Phytophthora pseudosyringae</name>
    <dbReference type="NCBI Taxonomy" id="221518"/>
    <lineage>
        <taxon>Eukaryota</taxon>
        <taxon>Sar</taxon>
        <taxon>Stramenopiles</taxon>
        <taxon>Oomycota</taxon>
        <taxon>Peronosporomycetes</taxon>
        <taxon>Peronosporales</taxon>
        <taxon>Peronosporaceae</taxon>
        <taxon>Phytophthora</taxon>
    </lineage>
</organism>
<dbReference type="GO" id="GO:0000139">
    <property type="term" value="C:Golgi membrane"/>
    <property type="evidence" value="ECO:0007669"/>
    <property type="project" value="UniProtKB-SubCell"/>
</dbReference>
<keyword evidence="12 13" id="KW-0472">Membrane</keyword>
<feature type="transmembrane region" description="Helical" evidence="13">
    <location>
        <begin position="64"/>
        <end position="86"/>
    </location>
</feature>
<evidence type="ECO:0000256" key="1">
    <source>
        <dbReference type="ARBA" id="ARBA00004651"/>
    </source>
</evidence>
<evidence type="ECO:0000256" key="9">
    <source>
        <dbReference type="ARBA" id="ARBA00022737"/>
    </source>
</evidence>
<evidence type="ECO:0000256" key="12">
    <source>
        <dbReference type="ARBA" id="ARBA00023136"/>
    </source>
</evidence>
<name>A0A8T1VGC8_9STRA</name>
<evidence type="ECO:0000256" key="4">
    <source>
        <dbReference type="ARBA" id="ARBA00021741"/>
    </source>
</evidence>
<feature type="transmembrane region" description="Helical" evidence="13">
    <location>
        <begin position="190"/>
        <end position="211"/>
    </location>
</feature>
<comment type="caution">
    <text evidence="14">The sequence shown here is derived from an EMBL/GenBank/DDBJ whole genome shotgun (WGS) entry which is preliminary data.</text>
</comment>
<feature type="transmembrane region" description="Helical" evidence="13">
    <location>
        <begin position="35"/>
        <end position="58"/>
    </location>
</feature>
<comment type="subcellular location">
    <subcellularLocation>
        <location evidence="1">Cell membrane</location>
        <topology evidence="1">Multi-pass membrane protein</topology>
    </subcellularLocation>
    <subcellularLocation>
        <location evidence="2">Golgi apparatus membrane</location>
        <topology evidence="2">Multi-pass membrane protein</topology>
    </subcellularLocation>
</comment>
<evidence type="ECO:0000256" key="11">
    <source>
        <dbReference type="ARBA" id="ARBA00023034"/>
    </source>
</evidence>
<evidence type="ECO:0000256" key="10">
    <source>
        <dbReference type="ARBA" id="ARBA00022989"/>
    </source>
</evidence>
<dbReference type="GO" id="GO:0051119">
    <property type="term" value="F:sugar transmembrane transporter activity"/>
    <property type="evidence" value="ECO:0007669"/>
    <property type="project" value="InterPro"/>
</dbReference>
<reference evidence="14" key="1">
    <citation type="submission" date="2021-02" db="EMBL/GenBank/DDBJ databases">
        <authorList>
            <person name="Palmer J.M."/>
        </authorList>
    </citation>
    <scope>NUCLEOTIDE SEQUENCE</scope>
    <source>
        <strain evidence="14">SCRP734</strain>
    </source>
</reference>
<dbReference type="PANTHER" id="PTHR10791:SF30">
    <property type="entry name" value="SUGAR TRANSPORTER SWEET1"/>
    <property type="match status" value="1"/>
</dbReference>
<keyword evidence="15" id="KW-1185">Reference proteome</keyword>
<protein>
    <recommendedName>
        <fullName evidence="4">Sugar transporter SWEET1</fullName>
    </recommendedName>
</protein>
<feature type="transmembrane region" description="Helical" evidence="13">
    <location>
        <begin position="163"/>
        <end position="184"/>
    </location>
</feature>
<keyword evidence="7" id="KW-0762">Sugar transport</keyword>
<feature type="transmembrane region" description="Helical" evidence="13">
    <location>
        <begin position="98"/>
        <end position="119"/>
    </location>
</feature>
<feature type="transmembrane region" description="Helical" evidence="13">
    <location>
        <begin position="131"/>
        <end position="151"/>
    </location>
</feature>
<dbReference type="PANTHER" id="PTHR10791">
    <property type="entry name" value="RAG1-ACTIVATING PROTEIN 1"/>
    <property type="match status" value="1"/>
</dbReference>
<evidence type="ECO:0000256" key="3">
    <source>
        <dbReference type="ARBA" id="ARBA00007809"/>
    </source>
</evidence>
<evidence type="ECO:0000256" key="6">
    <source>
        <dbReference type="ARBA" id="ARBA00022475"/>
    </source>
</evidence>
<keyword evidence="11" id="KW-0333">Golgi apparatus</keyword>
<proteinExistence type="inferred from homology"/>
<dbReference type="AlphaFoldDB" id="A0A8T1VGC8"/>
<dbReference type="EMBL" id="JAGDFM010000357">
    <property type="protein sequence ID" value="KAG7379300.1"/>
    <property type="molecule type" value="Genomic_DNA"/>
</dbReference>
<keyword evidence="10 13" id="KW-1133">Transmembrane helix</keyword>
<dbReference type="OrthoDB" id="409725at2759"/>
<dbReference type="InterPro" id="IPR004316">
    <property type="entry name" value="SWEET_rpt"/>
</dbReference>
<evidence type="ECO:0000313" key="14">
    <source>
        <dbReference type="EMBL" id="KAG7379300.1"/>
    </source>
</evidence>
<evidence type="ECO:0000256" key="7">
    <source>
        <dbReference type="ARBA" id="ARBA00022597"/>
    </source>
</evidence>
<dbReference type="FunFam" id="1.20.1280.290:FF:000004">
    <property type="entry name" value="Sugar transporter SWEET"/>
    <property type="match status" value="1"/>
</dbReference>
<comment type="similarity">
    <text evidence="3">Belongs to the SWEET sugar transporter family.</text>
</comment>
<dbReference type="Proteomes" id="UP000694044">
    <property type="component" value="Unassembled WGS sequence"/>
</dbReference>
<evidence type="ECO:0000256" key="2">
    <source>
        <dbReference type="ARBA" id="ARBA00004653"/>
    </source>
</evidence>
<sequence>MSGAETAFMVLTTISSVLVRLSPWPDFNRVHKAQATGDVVVLPVIVLFANCYVLAWYGYLCDSIFPLLGTSVFGLVTCLFFFGIYYRWTDDRYSVHKLCVGALVVVLLVTIYGVLGVTGTTGQTESGVRTTMGAISIGTAIGNYGSPLATIRKVMTTKSTASMPFTMCLMNFFNSVCWIVYAIIISDMFVLIPNAVGGVFTSTQLILYTIYPSNTSTKLELPSVMIDPLPRFDRQASLSVILVQDDGLARKDSALNFVAIQSPIARYPSASTRV</sequence>
<evidence type="ECO:0000256" key="5">
    <source>
        <dbReference type="ARBA" id="ARBA00022448"/>
    </source>
</evidence>
<keyword evidence="6" id="KW-1003">Cell membrane</keyword>